<dbReference type="GO" id="GO:0042597">
    <property type="term" value="C:periplasmic space"/>
    <property type="evidence" value="ECO:0007669"/>
    <property type="project" value="UniProtKB-SubCell"/>
</dbReference>
<feature type="transmembrane region" description="Helical" evidence="5">
    <location>
        <begin position="31"/>
        <end position="50"/>
    </location>
</feature>
<reference evidence="6 7" key="1">
    <citation type="submission" date="2018-01" db="EMBL/GenBank/DDBJ databases">
        <title>Deinococcus koreensis sp. nov., a radiation-resistant bacterium isolated from river water.</title>
        <authorList>
            <person name="Choi A."/>
        </authorList>
    </citation>
    <scope>NUCLEOTIDE SEQUENCE [LARGE SCALE GENOMIC DNA]</scope>
    <source>
        <strain evidence="6 7">SJW1-2</strain>
    </source>
</reference>
<proteinExistence type="predicted"/>
<organism evidence="6 7">
    <name type="scientific">Deinococcus koreensis</name>
    <dbReference type="NCBI Taxonomy" id="2054903"/>
    <lineage>
        <taxon>Bacteria</taxon>
        <taxon>Thermotogati</taxon>
        <taxon>Deinococcota</taxon>
        <taxon>Deinococci</taxon>
        <taxon>Deinococcales</taxon>
        <taxon>Deinococcaceae</taxon>
        <taxon>Deinococcus</taxon>
    </lineage>
</organism>
<sequence length="302" mass="32342">MTAGHTRSGHVGSGATLQKHDRESGVSLVELLVVMALLGVVGLAITMLLVGSGQASRRLLASAGLQQETAVVAQLVQSELRLAGYRGGDQYTGTAWTDQMRSRSLNWAVQSWPWLRGADGTTLPTVFSTLGGTPGLGLSWVEALRSDLAPAVSYSLRQTLFSMSGRTLRRTDSYFSCVVANTDIQAVAAYPCSVPSDRPTVTSPLSDHVEAFVPFYQTRSGGWSTSLPAVGEFAAIWVYLRLRSAQPVSGQTCRSWPAASLTLPAPAATLGLSRVTDSGDACTYMKTERLVTVFPASRQWWP</sequence>
<evidence type="ECO:0000256" key="4">
    <source>
        <dbReference type="ARBA" id="ARBA00023237"/>
    </source>
</evidence>
<dbReference type="NCBIfam" id="TIGR02532">
    <property type="entry name" value="IV_pilin_GFxxxE"/>
    <property type="match status" value="1"/>
</dbReference>
<keyword evidence="5" id="KW-0472">Membrane</keyword>
<dbReference type="InterPro" id="IPR045584">
    <property type="entry name" value="Pilin-like"/>
</dbReference>
<keyword evidence="7" id="KW-1185">Reference proteome</keyword>
<name>A0A2K3V1K9_9DEIO</name>
<keyword evidence="3" id="KW-0574">Periplasm</keyword>
<keyword evidence="5" id="KW-1133">Transmembrane helix</keyword>
<dbReference type="InterPro" id="IPR012902">
    <property type="entry name" value="N_methyl_site"/>
</dbReference>
<dbReference type="AlphaFoldDB" id="A0A2K3V1K9"/>
<evidence type="ECO:0000313" key="7">
    <source>
        <dbReference type="Proteomes" id="UP000236379"/>
    </source>
</evidence>
<gene>
    <name evidence="6" type="ORF">CVO96_16100</name>
</gene>
<dbReference type="Pfam" id="PF07963">
    <property type="entry name" value="N_methyl"/>
    <property type="match status" value="1"/>
</dbReference>
<evidence type="ECO:0000256" key="1">
    <source>
        <dbReference type="ARBA" id="ARBA00004203"/>
    </source>
</evidence>
<dbReference type="GO" id="GO:0009279">
    <property type="term" value="C:cell outer membrane"/>
    <property type="evidence" value="ECO:0007669"/>
    <property type="project" value="UniProtKB-SubCell"/>
</dbReference>
<dbReference type="PROSITE" id="PS00409">
    <property type="entry name" value="PROKAR_NTER_METHYL"/>
    <property type="match status" value="1"/>
</dbReference>
<keyword evidence="4" id="KW-0998">Cell outer membrane</keyword>
<dbReference type="SUPFAM" id="SSF54523">
    <property type="entry name" value="Pili subunits"/>
    <property type="match status" value="1"/>
</dbReference>
<comment type="subcellular location">
    <subcellularLocation>
        <location evidence="1">Cell outer membrane</location>
        <topology evidence="1">Single-pass membrane protein</topology>
    </subcellularLocation>
    <subcellularLocation>
        <location evidence="2">Periplasm</location>
    </subcellularLocation>
</comment>
<comment type="caution">
    <text evidence="6">The sequence shown here is derived from an EMBL/GenBank/DDBJ whole genome shotgun (WGS) entry which is preliminary data.</text>
</comment>
<evidence type="ECO:0000256" key="5">
    <source>
        <dbReference type="SAM" id="Phobius"/>
    </source>
</evidence>
<dbReference type="RefSeq" id="WP_103313101.1">
    <property type="nucleotide sequence ID" value="NZ_PPPD01000001.1"/>
</dbReference>
<accession>A0A2K3V1K9</accession>
<protein>
    <submittedName>
        <fullName evidence="6">Uncharacterized protein</fullName>
    </submittedName>
</protein>
<evidence type="ECO:0000256" key="2">
    <source>
        <dbReference type="ARBA" id="ARBA00004418"/>
    </source>
</evidence>
<evidence type="ECO:0000256" key="3">
    <source>
        <dbReference type="ARBA" id="ARBA00022764"/>
    </source>
</evidence>
<dbReference type="EMBL" id="PPPD01000001">
    <property type="protein sequence ID" value="PNY82669.1"/>
    <property type="molecule type" value="Genomic_DNA"/>
</dbReference>
<dbReference type="Proteomes" id="UP000236379">
    <property type="component" value="Unassembled WGS sequence"/>
</dbReference>
<evidence type="ECO:0000313" key="6">
    <source>
        <dbReference type="EMBL" id="PNY82669.1"/>
    </source>
</evidence>
<keyword evidence="5" id="KW-0812">Transmembrane</keyword>